<dbReference type="Pfam" id="PF13148">
    <property type="entry name" value="DUF3987"/>
    <property type="match status" value="1"/>
</dbReference>
<evidence type="ECO:0000313" key="1">
    <source>
        <dbReference type="EMBL" id="OQW87669.1"/>
    </source>
</evidence>
<dbReference type="EMBL" id="MTEI01000007">
    <property type="protein sequence ID" value="OQW87669.1"/>
    <property type="molecule type" value="Genomic_DNA"/>
</dbReference>
<dbReference type="Proteomes" id="UP000192505">
    <property type="component" value="Unassembled WGS sequence"/>
</dbReference>
<gene>
    <name evidence="1" type="ORF">BWK72_12200</name>
</gene>
<proteinExistence type="predicted"/>
<dbReference type="InterPro" id="IPR025048">
    <property type="entry name" value="DUF3987"/>
</dbReference>
<evidence type="ECO:0000313" key="2">
    <source>
        <dbReference type="Proteomes" id="UP000192505"/>
    </source>
</evidence>
<evidence type="ECO:0008006" key="3">
    <source>
        <dbReference type="Google" id="ProtNLM"/>
    </source>
</evidence>
<organism evidence="1 2">
    <name type="scientific">Rhodoferax ferrireducens</name>
    <dbReference type="NCBI Taxonomy" id="192843"/>
    <lineage>
        <taxon>Bacteria</taxon>
        <taxon>Pseudomonadati</taxon>
        <taxon>Pseudomonadota</taxon>
        <taxon>Betaproteobacteria</taxon>
        <taxon>Burkholderiales</taxon>
        <taxon>Comamonadaceae</taxon>
        <taxon>Rhodoferax</taxon>
    </lineage>
</organism>
<name>A0A1W9KUD2_9BURK</name>
<dbReference type="AlphaFoldDB" id="A0A1W9KUD2"/>
<protein>
    <recommendedName>
        <fullName evidence="3">DUF3987 domain-containing protein</fullName>
    </recommendedName>
</protein>
<sequence>MKSQTDFNDMHQTAGLEAVKACIDMAIEAASSSSSETGAISLLGTWLEPAVIQTDLPLAPIFDATALLPKMLGDFVLDEADRMPCAPDYIAAILVVCLGSVIGARCGIKPKRCDDWIVTPNLFGGIVGDPSSKKSPALGTVTRFLDRLEAKEAEKLEDARKTFGAETAAFEAHQSAVKANMKKAVCGKIDHLKMNAAIADLQSLQAPQEPNQRRFKSNDSTVEKLGDLLVHNPQGMLVYRDELIGLLASWEKEGKEGDKAFYLEGWNGTASFNIDRIGRGSLHIKNLCISVFGGIQPELLERYLAGITNSLDNDGRIQRFQVLVYPNAVAWEWRDRYPVKGAREAVRDLFDRLAVFDPVQGGANPSDDFVKLPYFCFDDAAQDIFVQWCTELHTVHIANEQNPLMQQHFGKFEKLFCSIALILHLAEGDIGPVTAHSALRAAAWCEYLTCHARRVYGLVEAAKVTTARMVSRRLAEGKLEDGFSVRDIVRKQWSGVTTTLQAENALGILEENGHVKSLEGINPIGRPTVRYFINPQLKKATK</sequence>
<comment type="caution">
    <text evidence="1">The sequence shown here is derived from an EMBL/GenBank/DDBJ whole genome shotgun (WGS) entry which is preliminary data.</text>
</comment>
<accession>A0A1W9KUD2</accession>
<reference evidence="1 2" key="1">
    <citation type="submission" date="2017-01" db="EMBL/GenBank/DDBJ databases">
        <title>Novel large sulfur bacteria in the metagenomes of groundwater-fed chemosynthetic microbial mats in the Lake Huron basin.</title>
        <authorList>
            <person name="Sharrar A.M."/>
            <person name="Flood B.E."/>
            <person name="Bailey J.V."/>
            <person name="Jones D.S."/>
            <person name="Biddanda B."/>
            <person name="Ruberg S.A."/>
            <person name="Marcus D.N."/>
            <person name="Dick G.J."/>
        </authorList>
    </citation>
    <scope>NUCLEOTIDE SEQUENCE [LARGE SCALE GENOMIC DNA]</scope>
    <source>
        <strain evidence="1">A7</strain>
    </source>
</reference>